<protein>
    <submittedName>
        <fullName evidence="2">Uncharacterized protein</fullName>
    </submittedName>
</protein>
<evidence type="ECO:0000256" key="1">
    <source>
        <dbReference type="SAM" id="Phobius"/>
    </source>
</evidence>
<gene>
    <name evidence="2" type="ORF">F443_09753</name>
</gene>
<dbReference type="Proteomes" id="UP000018721">
    <property type="component" value="Unassembled WGS sequence"/>
</dbReference>
<comment type="caution">
    <text evidence="2">The sequence shown here is derived from an EMBL/GenBank/DDBJ whole genome shotgun (WGS) entry which is preliminary data.</text>
</comment>
<feature type="transmembrane region" description="Helical" evidence="1">
    <location>
        <begin position="77"/>
        <end position="99"/>
    </location>
</feature>
<proteinExistence type="predicted"/>
<keyword evidence="3" id="KW-1185">Reference proteome</keyword>
<keyword evidence="1" id="KW-1133">Transmembrane helix</keyword>
<dbReference type="EMBL" id="ANIZ01001673">
    <property type="protein sequence ID" value="ETI45773.1"/>
    <property type="molecule type" value="Genomic_DNA"/>
</dbReference>
<sequence length="239" mass="26903">MNVGKSSTIHQGDSGTNANGTQTKQVVLQGLQLLFHCEYLALVEYIECVVPIAFVTYKSVLEQLPNIVYYPGGAGNWGIYAVVNILVFAALEVMSFLMLNQFLQRKFAFSPLYLVAFVLETQFYIVQAKLFLSMVILLSYELAHLDGSTMALPDLLPMEYEYTQSEIYELTSRSFGYFHVRYSYENPHVTIITASFQAKGNISMMQSVVVWKNGNSVDSTRIPTKMEDLIEGPRTRQGG</sequence>
<evidence type="ECO:0000313" key="2">
    <source>
        <dbReference type="EMBL" id="ETI45773.1"/>
    </source>
</evidence>
<name>V9F4U3_PHYNI</name>
<evidence type="ECO:0000313" key="3">
    <source>
        <dbReference type="Proteomes" id="UP000018721"/>
    </source>
</evidence>
<reference evidence="2 3" key="1">
    <citation type="submission" date="2013-11" db="EMBL/GenBank/DDBJ databases">
        <title>The Genome Sequence of Phytophthora parasitica P1569.</title>
        <authorList>
            <consortium name="The Broad Institute Genomics Platform"/>
            <person name="Russ C."/>
            <person name="Tyler B."/>
            <person name="Panabieres F."/>
            <person name="Shan W."/>
            <person name="Tripathy S."/>
            <person name="Grunwald N."/>
            <person name="Machado M."/>
            <person name="Johnson C.S."/>
            <person name="Arredondo F."/>
            <person name="Hong C."/>
            <person name="Coffey M."/>
            <person name="Young S.K."/>
            <person name="Zeng Q."/>
            <person name="Gargeya S."/>
            <person name="Fitzgerald M."/>
            <person name="Abouelleil A."/>
            <person name="Alvarado L."/>
            <person name="Chapman S.B."/>
            <person name="Gainer-Dewar J."/>
            <person name="Goldberg J."/>
            <person name="Griggs A."/>
            <person name="Gujja S."/>
            <person name="Hansen M."/>
            <person name="Howarth C."/>
            <person name="Imamovic A."/>
            <person name="Ireland A."/>
            <person name="Larimer J."/>
            <person name="McCowan C."/>
            <person name="Murphy C."/>
            <person name="Pearson M."/>
            <person name="Poon T.W."/>
            <person name="Priest M."/>
            <person name="Roberts A."/>
            <person name="Saif S."/>
            <person name="Shea T."/>
            <person name="Sykes S."/>
            <person name="Wortman J."/>
            <person name="Nusbaum C."/>
            <person name="Birren B."/>
        </authorList>
    </citation>
    <scope>NUCLEOTIDE SEQUENCE [LARGE SCALE GENOMIC DNA]</scope>
    <source>
        <strain evidence="2 3">P1569</strain>
    </source>
</reference>
<feature type="transmembrane region" description="Helical" evidence="1">
    <location>
        <begin position="111"/>
        <end position="140"/>
    </location>
</feature>
<keyword evidence="1" id="KW-0472">Membrane</keyword>
<organism evidence="2 3">
    <name type="scientific">Phytophthora nicotianae P1569</name>
    <dbReference type="NCBI Taxonomy" id="1317065"/>
    <lineage>
        <taxon>Eukaryota</taxon>
        <taxon>Sar</taxon>
        <taxon>Stramenopiles</taxon>
        <taxon>Oomycota</taxon>
        <taxon>Peronosporomycetes</taxon>
        <taxon>Peronosporales</taxon>
        <taxon>Peronosporaceae</taxon>
        <taxon>Phytophthora</taxon>
    </lineage>
</organism>
<keyword evidence="1" id="KW-0812">Transmembrane</keyword>
<accession>V9F4U3</accession>
<dbReference type="HOGENOM" id="CLU_1163095_0_0_1"/>
<dbReference type="eggNOG" id="ENOG502SI2W">
    <property type="taxonomic scope" value="Eukaryota"/>
</dbReference>
<dbReference type="OrthoDB" id="163254at2759"/>
<dbReference type="AlphaFoldDB" id="V9F4U3"/>